<comment type="cofactor">
    <cofactor evidence="1">
        <name>FAD</name>
        <dbReference type="ChEBI" id="CHEBI:57692"/>
    </cofactor>
</comment>
<sequence length="522" mass="54278">MSYDVDVIVAGGGPVGLMLACELRLGGASVVVLERLTEVDPTIKAGSLNTPSVEALYRRGLLPGLQKAQEENLERFAAFMRQRLPEGEPAKAPPRFAGHFAGITLSADRLDPSDPDLNGHGPADLVGMVGQQQLEVLLAERAADLGVDVRRGVELTGFEADGDGVTVATGEGPLRGRWLVGCDGGRSAVRKLAGFDFPGTGPEITAHQAMVEMEGAEALGAGWHATPTGVYAHGPMPGRILTVEFGGTPVGRDTPVTADELQASIRNVSGADVVVTGVKTATRFTDNARQATTYRLGRVLLAGDAAHVHSPFGGQGLNLGLGDAVNLGWKLAATVRGWAPEGLLDTYTAERHPIGAWVLDWTRAQIALMRPDPHARALREVVTQLTETVAGTTHFVKKISGVWQHYDLPGDHPLVGGSAPDLELADGSRLADHLHGGGALLLDPAGELRVLVSGYDDRLRVVAEPVPGRAGLAGLLVRPDGVVAWAADTGQVDPGALEAALSAWLGAPAVAGAGARAARASA</sequence>
<evidence type="ECO:0000313" key="5">
    <source>
        <dbReference type="EMBL" id="ACZ85149.1"/>
    </source>
</evidence>
<dbReference type="STRING" id="479432.Sros_2166"/>
<evidence type="ECO:0000256" key="1">
    <source>
        <dbReference type="ARBA" id="ARBA00001974"/>
    </source>
</evidence>
<dbReference type="PRINTS" id="PR00420">
    <property type="entry name" value="RNGMNOXGNASE"/>
</dbReference>
<dbReference type="eggNOG" id="COG0654">
    <property type="taxonomic scope" value="Bacteria"/>
</dbReference>
<dbReference type="Gene3D" id="3.30.70.2450">
    <property type="match status" value="1"/>
</dbReference>
<accession>D2AXX8</accession>
<dbReference type="Gene3D" id="3.50.50.60">
    <property type="entry name" value="FAD/NAD(P)-binding domain"/>
    <property type="match status" value="1"/>
</dbReference>
<keyword evidence="3" id="KW-0274">FAD</keyword>
<dbReference type="InterPro" id="IPR036188">
    <property type="entry name" value="FAD/NAD-bd_sf"/>
</dbReference>
<reference evidence="5 6" key="1">
    <citation type="journal article" date="2010" name="Stand. Genomic Sci.">
        <title>Complete genome sequence of Streptosporangium roseum type strain (NI 9100).</title>
        <authorList>
            <person name="Nolan M."/>
            <person name="Sikorski J."/>
            <person name="Jando M."/>
            <person name="Lucas S."/>
            <person name="Lapidus A."/>
            <person name="Glavina Del Rio T."/>
            <person name="Chen F."/>
            <person name="Tice H."/>
            <person name="Pitluck S."/>
            <person name="Cheng J.F."/>
            <person name="Chertkov O."/>
            <person name="Sims D."/>
            <person name="Meincke L."/>
            <person name="Brettin T."/>
            <person name="Han C."/>
            <person name="Detter J.C."/>
            <person name="Bruce D."/>
            <person name="Goodwin L."/>
            <person name="Land M."/>
            <person name="Hauser L."/>
            <person name="Chang Y.J."/>
            <person name="Jeffries C.D."/>
            <person name="Ivanova N."/>
            <person name="Mavromatis K."/>
            <person name="Mikhailova N."/>
            <person name="Chen A."/>
            <person name="Palaniappan K."/>
            <person name="Chain P."/>
            <person name="Rohde M."/>
            <person name="Goker M."/>
            <person name="Bristow J."/>
            <person name="Eisen J.A."/>
            <person name="Markowitz V."/>
            <person name="Hugenholtz P."/>
            <person name="Kyrpides N.C."/>
            <person name="Klenk H.P."/>
        </authorList>
    </citation>
    <scope>NUCLEOTIDE SEQUENCE [LARGE SCALE GENOMIC DNA]</scope>
    <source>
        <strain evidence="6">ATCC 12428 / DSM 43021 / JCM 3005 / NI 9100</strain>
    </source>
</reference>
<dbReference type="AlphaFoldDB" id="D2AXX8"/>
<name>D2AXX8_STRRD</name>
<evidence type="ECO:0000259" key="4">
    <source>
        <dbReference type="Pfam" id="PF01494"/>
    </source>
</evidence>
<keyword evidence="2" id="KW-0285">Flavoprotein</keyword>
<evidence type="ECO:0000313" key="6">
    <source>
        <dbReference type="Proteomes" id="UP000002029"/>
    </source>
</evidence>
<evidence type="ECO:0000256" key="2">
    <source>
        <dbReference type="ARBA" id="ARBA00022630"/>
    </source>
</evidence>
<dbReference type="KEGG" id="sro:Sros_2166"/>
<dbReference type="Proteomes" id="UP000002029">
    <property type="component" value="Chromosome"/>
</dbReference>
<dbReference type="InterPro" id="IPR002938">
    <property type="entry name" value="FAD-bd"/>
</dbReference>
<gene>
    <name evidence="5" type="ordered locus">Sros_2166</name>
</gene>
<feature type="domain" description="FAD-binding" evidence="4">
    <location>
        <begin position="4"/>
        <end position="361"/>
    </location>
</feature>
<evidence type="ECO:0000256" key="3">
    <source>
        <dbReference type="ARBA" id="ARBA00022827"/>
    </source>
</evidence>
<dbReference type="PANTHER" id="PTHR43004:SF19">
    <property type="entry name" value="BINDING MONOOXYGENASE, PUTATIVE (JCVI)-RELATED"/>
    <property type="match status" value="1"/>
</dbReference>
<dbReference type="OrthoDB" id="8670884at2"/>
<dbReference type="EMBL" id="CP001814">
    <property type="protein sequence ID" value="ACZ85149.1"/>
    <property type="molecule type" value="Genomic_DNA"/>
</dbReference>
<dbReference type="HOGENOM" id="CLU_009665_20_1_11"/>
<dbReference type="Pfam" id="PF01494">
    <property type="entry name" value="FAD_binding_3"/>
    <property type="match status" value="1"/>
</dbReference>
<dbReference type="GO" id="GO:0016709">
    <property type="term" value="F:oxidoreductase activity, acting on paired donors, with incorporation or reduction of molecular oxygen, NAD(P)H as one donor, and incorporation of one atom of oxygen"/>
    <property type="evidence" value="ECO:0007669"/>
    <property type="project" value="UniProtKB-ARBA"/>
</dbReference>
<dbReference type="InterPro" id="IPR050641">
    <property type="entry name" value="RIFMO-like"/>
</dbReference>
<dbReference type="RefSeq" id="WP_012888894.1">
    <property type="nucleotide sequence ID" value="NC_013595.1"/>
</dbReference>
<dbReference type="SUPFAM" id="SSF51905">
    <property type="entry name" value="FAD/NAD(P)-binding domain"/>
    <property type="match status" value="1"/>
</dbReference>
<keyword evidence="6" id="KW-1185">Reference proteome</keyword>
<proteinExistence type="predicted"/>
<protein>
    <submittedName>
        <fullName evidence="5">Oxygenase</fullName>
    </submittedName>
</protein>
<organism evidence="5 6">
    <name type="scientific">Streptosporangium roseum (strain ATCC 12428 / DSM 43021 / JCM 3005 / KCTC 9067 / NCIMB 10171 / NRRL 2505 / NI 9100)</name>
    <dbReference type="NCBI Taxonomy" id="479432"/>
    <lineage>
        <taxon>Bacteria</taxon>
        <taxon>Bacillati</taxon>
        <taxon>Actinomycetota</taxon>
        <taxon>Actinomycetes</taxon>
        <taxon>Streptosporangiales</taxon>
        <taxon>Streptosporangiaceae</taxon>
        <taxon>Streptosporangium</taxon>
    </lineage>
</organism>
<dbReference type="PANTHER" id="PTHR43004">
    <property type="entry name" value="TRK SYSTEM POTASSIUM UPTAKE PROTEIN"/>
    <property type="match status" value="1"/>
</dbReference>
<dbReference type="Gene3D" id="3.40.30.120">
    <property type="match status" value="1"/>
</dbReference>
<dbReference type="GO" id="GO:0071949">
    <property type="term" value="F:FAD binding"/>
    <property type="evidence" value="ECO:0007669"/>
    <property type="project" value="InterPro"/>
</dbReference>
<dbReference type="Pfam" id="PF21274">
    <property type="entry name" value="Rng_hyd_C"/>
    <property type="match status" value="1"/>
</dbReference>